<evidence type="ECO:0000256" key="5">
    <source>
        <dbReference type="ARBA" id="ARBA00022842"/>
    </source>
</evidence>
<dbReference type="PANTHER" id="PTHR12001">
    <property type="entry name" value="GERANYLGERANYL PYROPHOSPHATE SYNTHASE"/>
    <property type="match status" value="1"/>
</dbReference>
<dbReference type="PROSITE" id="PS00723">
    <property type="entry name" value="POLYPRENYL_SYNTHASE_1"/>
    <property type="match status" value="1"/>
</dbReference>
<dbReference type="GO" id="GO:0046872">
    <property type="term" value="F:metal ion binding"/>
    <property type="evidence" value="ECO:0007669"/>
    <property type="project" value="UniProtKB-KW"/>
</dbReference>
<dbReference type="AlphaFoldDB" id="A0A7V1PUH4"/>
<evidence type="ECO:0000313" key="7">
    <source>
        <dbReference type="EMBL" id="HED10753.1"/>
    </source>
</evidence>
<dbReference type="GO" id="GO:0004659">
    <property type="term" value="F:prenyltransferase activity"/>
    <property type="evidence" value="ECO:0007669"/>
    <property type="project" value="InterPro"/>
</dbReference>
<evidence type="ECO:0000256" key="6">
    <source>
        <dbReference type="RuleBase" id="RU004466"/>
    </source>
</evidence>
<dbReference type="GO" id="GO:0008299">
    <property type="term" value="P:isoprenoid biosynthetic process"/>
    <property type="evidence" value="ECO:0007669"/>
    <property type="project" value="InterPro"/>
</dbReference>
<comment type="similarity">
    <text evidence="2 6">Belongs to the FPP/GGPP synthase family.</text>
</comment>
<dbReference type="Gene3D" id="1.10.600.10">
    <property type="entry name" value="Farnesyl Diphosphate Synthase"/>
    <property type="match status" value="1"/>
</dbReference>
<dbReference type="InterPro" id="IPR000092">
    <property type="entry name" value="Polyprenyl_synt"/>
</dbReference>
<reference evidence="7" key="1">
    <citation type="journal article" date="2020" name="mSystems">
        <title>Genome- and Community-Level Interaction Insights into Carbon Utilization and Element Cycling Functions of Hydrothermarchaeota in Hydrothermal Sediment.</title>
        <authorList>
            <person name="Zhou Z."/>
            <person name="Liu Y."/>
            <person name="Xu W."/>
            <person name="Pan J."/>
            <person name="Luo Z.H."/>
            <person name="Li M."/>
        </authorList>
    </citation>
    <scope>NUCLEOTIDE SEQUENCE [LARGE SCALE GENOMIC DNA]</scope>
    <source>
        <strain evidence="7">HyVt-456</strain>
    </source>
</reference>
<dbReference type="Proteomes" id="UP000886005">
    <property type="component" value="Unassembled WGS sequence"/>
</dbReference>
<proteinExistence type="inferred from homology"/>
<sequence>MSIKDAMSVSITAIRQPFEQEMKEYDKVFATIMASNITLIDTIVKYIVKHKGKNLRPLLVIMSAKLINPPNRNTYIVASIVEMLHSATLIHDDVVDEAEIRRGFPSINAVWKNKISVLIGDYLLSKCLIGGTETGSLEVMRLLADASKRLSKGELLQIERSRTLNITEEEFLGMIGDKTAALLGAASELGALSVSEKEEDRKNLKAYGENLGIAFQIRDDLLDYFGSQKLIGKPVGNDFKDKKLTLPLIHAFSKAPAKEIKAVKKKIKKGVGKEDIREIIRFAEQYGGIEYARRMQNEYAARAKAAIDAYPDSTIKKAMIQFVDYVIERAR</sequence>
<evidence type="ECO:0000256" key="4">
    <source>
        <dbReference type="ARBA" id="ARBA00022723"/>
    </source>
</evidence>
<evidence type="ECO:0000256" key="1">
    <source>
        <dbReference type="ARBA" id="ARBA00001946"/>
    </source>
</evidence>
<keyword evidence="5" id="KW-0460">Magnesium</keyword>
<accession>A0A7V1PUH4</accession>
<protein>
    <submittedName>
        <fullName evidence="7">Polyprenyl synthetase family protein</fullName>
    </submittedName>
</protein>
<dbReference type="PROSITE" id="PS00444">
    <property type="entry name" value="POLYPRENYL_SYNTHASE_2"/>
    <property type="match status" value="1"/>
</dbReference>
<keyword evidence="4" id="KW-0479">Metal-binding</keyword>
<evidence type="ECO:0000256" key="3">
    <source>
        <dbReference type="ARBA" id="ARBA00022679"/>
    </source>
</evidence>
<dbReference type="InterPro" id="IPR008949">
    <property type="entry name" value="Isoprenoid_synthase_dom_sf"/>
</dbReference>
<name>A0A7V1PUH4_CALAY</name>
<dbReference type="PANTHER" id="PTHR12001:SF69">
    <property type="entry name" value="ALL TRANS-POLYPRENYL-DIPHOSPHATE SYNTHASE PDSS1"/>
    <property type="match status" value="1"/>
</dbReference>
<dbReference type="CDD" id="cd00685">
    <property type="entry name" value="Trans_IPPS_HT"/>
    <property type="match status" value="1"/>
</dbReference>
<evidence type="ECO:0000256" key="2">
    <source>
        <dbReference type="ARBA" id="ARBA00006706"/>
    </source>
</evidence>
<comment type="cofactor">
    <cofactor evidence="1">
        <name>Mg(2+)</name>
        <dbReference type="ChEBI" id="CHEBI:18420"/>
    </cofactor>
</comment>
<dbReference type="InterPro" id="IPR033749">
    <property type="entry name" value="Polyprenyl_synt_CS"/>
</dbReference>
<dbReference type="SFLD" id="SFLDS00005">
    <property type="entry name" value="Isoprenoid_Synthase_Type_I"/>
    <property type="match status" value="1"/>
</dbReference>
<dbReference type="EMBL" id="DRLD01000239">
    <property type="protein sequence ID" value="HED10753.1"/>
    <property type="molecule type" value="Genomic_DNA"/>
</dbReference>
<organism evidence="7">
    <name type="scientific">Caldithrix abyssi</name>
    <dbReference type="NCBI Taxonomy" id="187145"/>
    <lineage>
        <taxon>Bacteria</taxon>
        <taxon>Pseudomonadati</taxon>
        <taxon>Calditrichota</taxon>
        <taxon>Calditrichia</taxon>
        <taxon>Calditrichales</taxon>
        <taxon>Calditrichaceae</taxon>
        <taxon>Caldithrix</taxon>
    </lineage>
</organism>
<keyword evidence="3 6" id="KW-0808">Transferase</keyword>
<dbReference type="SUPFAM" id="SSF48576">
    <property type="entry name" value="Terpenoid synthases"/>
    <property type="match status" value="1"/>
</dbReference>
<gene>
    <name evidence="7" type="ORF">ENJ10_08695</name>
</gene>
<comment type="caution">
    <text evidence="7">The sequence shown here is derived from an EMBL/GenBank/DDBJ whole genome shotgun (WGS) entry which is preliminary data.</text>
</comment>
<dbReference type="Pfam" id="PF00348">
    <property type="entry name" value="polyprenyl_synt"/>
    <property type="match status" value="1"/>
</dbReference>